<evidence type="ECO:0000256" key="3">
    <source>
        <dbReference type="ARBA" id="ARBA00022737"/>
    </source>
</evidence>
<evidence type="ECO:0000256" key="2">
    <source>
        <dbReference type="ARBA" id="ARBA00022723"/>
    </source>
</evidence>
<dbReference type="Pfam" id="PF13912">
    <property type="entry name" value="zf-C2H2_6"/>
    <property type="match status" value="1"/>
</dbReference>
<keyword evidence="7" id="KW-0238">DNA-binding</keyword>
<evidence type="ECO:0000256" key="8">
    <source>
        <dbReference type="ARBA" id="ARBA00023163"/>
    </source>
</evidence>
<feature type="domain" description="C2H2-type" evidence="13">
    <location>
        <begin position="204"/>
        <end position="226"/>
    </location>
</feature>
<keyword evidence="15" id="KW-1185">Reference proteome</keyword>
<keyword evidence="2" id="KW-0479">Metal-binding</keyword>
<dbReference type="EMBL" id="JBCEZU010000123">
    <property type="protein sequence ID" value="KAK9527101.1"/>
    <property type="molecule type" value="Genomic_DNA"/>
</dbReference>
<dbReference type="Proteomes" id="UP001488805">
    <property type="component" value="Unassembled WGS sequence"/>
</dbReference>
<feature type="region of interest" description="Disordered" evidence="12">
    <location>
        <begin position="1"/>
        <end position="35"/>
    </location>
</feature>
<feature type="domain" description="C2H2-type" evidence="13">
    <location>
        <begin position="311"/>
        <end position="338"/>
    </location>
</feature>
<evidence type="ECO:0000313" key="14">
    <source>
        <dbReference type="EMBL" id="KAK9527101.1"/>
    </source>
</evidence>
<proteinExistence type="predicted"/>
<accession>A0AAW1EXU9</accession>
<dbReference type="PANTHER" id="PTHR16515:SF49">
    <property type="entry name" value="GASTRULA ZINC FINGER PROTEIN XLCGF49.1-LIKE-RELATED"/>
    <property type="match status" value="1"/>
</dbReference>
<feature type="domain" description="C2H2-type" evidence="13">
    <location>
        <begin position="283"/>
        <end position="310"/>
    </location>
</feature>
<evidence type="ECO:0000256" key="9">
    <source>
        <dbReference type="ARBA" id="ARBA00023242"/>
    </source>
</evidence>
<evidence type="ECO:0000256" key="10">
    <source>
        <dbReference type="PROSITE-ProRule" id="PRU00042"/>
    </source>
</evidence>
<evidence type="ECO:0000256" key="5">
    <source>
        <dbReference type="ARBA" id="ARBA00022833"/>
    </source>
</evidence>
<evidence type="ECO:0000313" key="15">
    <source>
        <dbReference type="Proteomes" id="UP001488805"/>
    </source>
</evidence>
<evidence type="ECO:0000256" key="7">
    <source>
        <dbReference type="ARBA" id="ARBA00023125"/>
    </source>
</evidence>
<feature type="domain" description="C2H2-type" evidence="13">
    <location>
        <begin position="228"/>
        <end position="255"/>
    </location>
</feature>
<name>A0AAW1EXU9_ZOAVI</name>
<dbReference type="FunFam" id="3.30.160.60:FF:002343">
    <property type="entry name" value="Zinc finger protein 33A"/>
    <property type="match status" value="1"/>
</dbReference>
<dbReference type="FunFam" id="3.30.160.60:FF:000646">
    <property type="entry name" value="Myeloid zinc finger 1"/>
    <property type="match status" value="1"/>
</dbReference>
<protein>
    <recommendedName>
        <fullName evidence="13">C2H2-type domain-containing protein</fullName>
    </recommendedName>
</protein>
<dbReference type="PANTHER" id="PTHR16515">
    <property type="entry name" value="PR DOMAIN ZINC FINGER PROTEIN"/>
    <property type="match status" value="1"/>
</dbReference>
<keyword evidence="6" id="KW-0805">Transcription regulation</keyword>
<gene>
    <name evidence="14" type="ORF">VZT92_015763</name>
</gene>
<evidence type="ECO:0000256" key="12">
    <source>
        <dbReference type="SAM" id="MobiDB-lite"/>
    </source>
</evidence>
<evidence type="ECO:0000256" key="4">
    <source>
        <dbReference type="ARBA" id="ARBA00022771"/>
    </source>
</evidence>
<dbReference type="FunFam" id="3.30.160.60:FF:000446">
    <property type="entry name" value="Zinc finger protein"/>
    <property type="match status" value="1"/>
</dbReference>
<keyword evidence="11" id="KW-0175">Coiled coil</keyword>
<dbReference type="FunFam" id="3.30.160.60:FF:000384">
    <property type="entry name" value="Zinc finger protein 550"/>
    <property type="match status" value="1"/>
</dbReference>
<keyword evidence="5" id="KW-0862">Zinc</keyword>
<dbReference type="SMART" id="SM00355">
    <property type="entry name" value="ZnF_C2H2"/>
    <property type="match status" value="5"/>
</dbReference>
<feature type="region of interest" description="Disordered" evidence="12">
    <location>
        <begin position="116"/>
        <end position="199"/>
    </location>
</feature>
<feature type="domain" description="C2H2-type" evidence="13">
    <location>
        <begin position="255"/>
        <end position="282"/>
    </location>
</feature>
<evidence type="ECO:0000256" key="1">
    <source>
        <dbReference type="ARBA" id="ARBA00004123"/>
    </source>
</evidence>
<dbReference type="GO" id="GO:0008270">
    <property type="term" value="F:zinc ion binding"/>
    <property type="evidence" value="ECO:0007669"/>
    <property type="project" value="UniProtKB-KW"/>
</dbReference>
<dbReference type="GO" id="GO:0005634">
    <property type="term" value="C:nucleus"/>
    <property type="evidence" value="ECO:0007669"/>
    <property type="project" value="UniProtKB-SubCell"/>
</dbReference>
<keyword evidence="4 10" id="KW-0863">Zinc-finger</keyword>
<dbReference type="InterPro" id="IPR050331">
    <property type="entry name" value="Zinc_finger"/>
</dbReference>
<organism evidence="14 15">
    <name type="scientific">Zoarces viviparus</name>
    <name type="common">Viviparous eelpout</name>
    <name type="synonym">Blennius viviparus</name>
    <dbReference type="NCBI Taxonomy" id="48416"/>
    <lineage>
        <taxon>Eukaryota</taxon>
        <taxon>Metazoa</taxon>
        <taxon>Chordata</taxon>
        <taxon>Craniata</taxon>
        <taxon>Vertebrata</taxon>
        <taxon>Euteleostomi</taxon>
        <taxon>Actinopterygii</taxon>
        <taxon>Neopterygii</taxon>
        <taxon>Teleostei</taxon>
        <taxon>Neoteleostei</taxon>
        <taxon>Acanthomorphata</taxon>
        <taxon>Eupercaria</taxon>
        <taxon>Perciformes</taxon>
        <taxon>Cottioidei</taxon>
        <taxon>Zoarcales</taxon>
        <taxon>Zoarcidae</taxon>
        <taxon>Zoarcinae</taxon>
        <taxon>Zoarces</taxon>
    </lineage>
</organism>
<dbReference type="InterPro" id="IPR013087">
    <property type="entry name" value="Znf_C2H2_type"/>
</dbReference>
<reference evidence="14 15" key="1">
    <citation type="journal article" date="2024" name="Genome Biol. Evol.">
        <title>Chromosome-level genome assembly of the viviparous eelpout Zoarces viviparus.</title>
        <authorList>
            <person name="Fuhrmann N."/>
            <person name="Brasseur M.V."/>
            <person name="Bakowski C.E."/>
            <person name="Podsiadlowski L."/>
            <person name="Prost S."/>
            <person name="Krehenwinkel H."/>
            <person name="Mayer C."/>
        </authorList>
    </citation>
    <scope>NUCLEOTIDE SEQUENCE [LARGE SCALE GENOMIC DNA]</scope>
    <source>
        <strain evidence="14">NO-MEL_2022_Ind0_liver</strain>
    </source>
</reference>
<dbReference type="GO" id="GO:0003677">
    <property type="term" value="F:DNA binding"/>
    <property type="evidence" value="ECO:0007669"/>
    <property type="project" value="UniProtKB-KW"/>
</dbReference>
<evidence type="ECO:0000256" key="6">
    <source>
        <dbReference type="ARBA" id="ARBA00023015"/>
    </source>
</evidence>
<dbReference type="InterPro" id="IPR036236">
    <property type="entry name" value="Znf_C2H2_sf"/>
</dbReference>
<dbReference type="PROSITE" id="PS00028">
    <property type="entry name" value="ZINC_FINGER_C2H2_1"/>
    <property type="match status" value="4"/>
</dbReference>
<sequence length="366" mass="40950">MSAHRQAFPSPSSPFPPGAVEGFAGVDRESSPPPDMETLRLFVNERLAAAVDDILGELGKTVARYREQIDRQRRQLDRLRSEEGERNQTADCLRTSSWIKPDDRILSVQLDQTDIGASPAQIKTEVGSEECAAPESSGDFDPAGGSEAASDGRLLAESSETEDSGDYWRETAGLWKPEEMEEEGQSSSQSRTDLSQDHQPPPVFSCKVCGESFQRIDFLLKHASAHLRDCGLCGKRLEQPENLKLHLRVHQESSFRCSVCGQSFTLRGNLRTHMRIHSGERPYGCTVCGKSFGRRATLVRHVRSHTGEKPFTCVYCGRGFVEKGNLTVHLRTHTGERPYWCSNCDRHFSQLSCFHKHPCQRRGLTT</sequence>
<evidence type="ECO:0000256" key="11">
    <source>
        <dbReference type="SAM" id="Coils"/>
    </source>
</evidence>
<comment type="subcellular location">
    <subcellularLocation>
        <location evidence="1">Nucleus</location>
    </subcellularLocation>
</comment>
<keyword evidence="8" id="KW-0804">Transcription</keyword>
<keyword evidence="3" id="KW-0677">Repeat</keyword>
<feature type="coiled-coil region" evidence="11">
    <location>
        <begin position="55"/>
        <end position="82"/>
    </location>
</feature>
<dbReference type="AlphaFoldDB" id="A0AAW1EXU9"/>
<keyword evidence="9" id="KW-0539">Nucleus</keyword>
<dbReference type="SUPFAM" id="SSF57667">
    <property type="entry name" value="beta-beta-alpha zinc fingers"/>
    <property type="match status" value="4"/>
</dbReference>
<dbReference type="Gene3D" id="3.30.160.60">
    <property type="entry name" value="Classic Zinc Finger"/>
    <property type="match status" value="5"/>
</dbReference>
<comment type="caution">
    <text evidence="14">The sequence shown here is derived from an EMBL/GenBank/DDBJ whole genome shotgun (WGS) entry which is preliminary data.</text>
</comment>
<dbReference type="GO" id="GO:0010468">
    <property type="term" value="P:regulation of gene expression"/>
    <property type="evidence" value="ECO:0007669"/>
    <property type="project" value="TreeGrafter"/>
</dbReference>
<evidence type="ECO:0000259" key="13">
    <source>
        <dbReference type="PROSITE" id="PS50157"/>
    </source>
</evidence>
<dbReference type="PROSITE" id="PS50157">
    <property type="entry name" value="ZINC_FINGER_C2H2_2"/>
    <property type="match status" value="5"/>
</dbReference>
<dbReference type="Pfam" id="PF00096">
    <property type="entry name" value="zf-C2H2"/>
    <property type="match status" value="4"/>
</dbReference>